<dbReference type="AlphaFoldDB" id="A0A330LAG7"/>
<accession>A0A330LAG7</accession>
<evidence type="ECO:0000313" key="3">
    <source>
        <dbReference type="Proteomes" id="UP000248168"/>
    </source>
</evidence>
<dbReference type="Proteomes" id="UP000248168">
    <property type="component" value="Unassembled WGS sequence"/>
</dbReference>
<dbReference type="OrthoDB" id="9795161at2"/>
<dbReference type="EMBL" id="OUNR01000017">
    <property type="protein sequence ID" value="SPP65884.1"/>
    <property type="molecule type" value="Genomic_DNA"/>
</dbReference>
<organism evidence="2 3">
    <name type="scientific">Nitrospira lenta</name>
    <dbReference type="NCBI Taxonomy" id="1436998"/>
    <lineage>
        <taxon>Bacteria</taxon>
        <taxon>Pseudomonadati</taxon>
        <taxon>Nitrospirota</taxon>
        <taxon>Nitrospiria</taxon>
        <taxon>Nitrospirales</taxon>
        <taxon>Nitrospiraceae</taxon>
        <taxon>Nitrospira</taxon>
    </lineage>
</organism>
<protein>
    <recommendedName>
        <fullName evidence="1">PepSY domain-containing protein</fullName>
    </recommendedName>
</protein>
<keyword evidence="3" id="KW-1185">Reference proteome</keyword>
<proteinExistence type="predicted"/>
<dbReference type="Pfam" id="PF03413">
    <property type="entry name" value="PepSY"/>
    <property type="match status" value="1"/>
</dbReference>
<dbReference type="RefSeq" id="WP_121990100.1">
    <property type="nucleotide sequence ID" value="NZ_OUNR01000017.1"/>
</dbReference>
<evidence type="ECO:0000313" key="2">
    <source>
        <dbReference type="EMBL" id="SPP65884.1"/>
    </source>
</evidence>
<gene>
    <name evidence="2" type="ORF">NITLEN_40357</name>
</gene>
<name>A0A330LAG7_9BACT</name>
<dbReference type="InParanoid" id="A0A330LAG7"/>
<dbReference type="Gene3D" id="3.10.450.40">
    <property type="match status" value="1"/>
</dbReference>
<reference evidence="3" key="1">
    <citation type="submission" date="2018-04" db="EMBL/GenBank/DDBJ databases">
        <authorList>
            <person name="Lucker S."/>
            <person name="Sakoula D."/>
        </authorList>
    </citation>
    <scope>NUCLEOTIDE SEQUENCE [LARGE SCALE GENOMIC DNA]</scope>
</reference>
<sequence>MKSLALIFTLAVGSVLTLGTPAWSDKKKGAEGEVATWAKDATVTIEQAVKTAVEKVPGTVVEAELENKHGQITWEVDVLGADGKMTEVCIDAVTGAVIGTEAKDKKDEMKKEGKKGK</sequence>
<feature type="domain" description="PepSY" evidence="1">
    <location>
        <begin position="43"/>
        <end position="101"/>
    </location>
</feature>
<evidence type="ECO:0000259" key="1">
    <source>
        <dbReference type="Pfam" id="PF03413"/>
    </source>
</evidence>
<dbReference type="InterPro" id="IPR025711">
    <property type="entry name" value="PepSY"/>
</dbReference>